<keyword evidence="2" id="KW-1185">Reference proteome</keyword>
<dbReference type="Proteomes" id="UP001604277">
    <property type="component" value="Unassembled WGS sequence"/>
</dbReference>
<sequence>MSPPIRIASSTIIFVAGYGLGSWFGGSHNAGLDGVLALGTAEVGVAYTLNSCVLEVAAANLHNGVVVGGASFIGNLVDLGDRLAVEIYNSNQDFWKLCPPFQEYFRPFGY</sequence>
<reference evidence="2" key="1">
    <citation type="submission" date="2024-07" db="EMBL/GenBank/DDBJ databases">
        <title>Two chromosome-level genome assemblies of Korean endemic species Abeliophyllum distichum and Forsythia ovata (Oleaceae).</title>
        <authorList>
            <person name="Jang H."/>
        </authorList>
    </citation>
    <scope>NUCLEOTIDE SEQUENCE [LARGE SCALE GENOMIC DNA]</scope>
</reference>
<comment type="caution">
    <text evidence="1">The sequence shown here is derived from an EMBL/GenBank/DDBJ whole genome shotgun (WGS) entry which is preliminary data.</text>
</comment>
<dbReference type="PANTHER" id="PTHR34935:SF3">
    <property type="entry name" value="PROTEIN TIC110, CHLOROPLASTIC"/>
    <property type="match status" value="1"/>
</dbReference>
<dbReference type="EMBL" id="JBFOLJ010000006">
    <property type="protein sequence ID" value="KAL2530164.1"/>
    <property type="molecule type" value="Genomic_DNA"/>
</dbReference>
<protein>
    <submittedName>
        <fullName evidence="1">Protein TIC</fullName>
    </submittedName>
</protein>
<dbReference type="Pfam" id="PF16940">
    <property type="entry name" value="Tic110"/>
    <property type="match status" value="1"/>
</dbReference>
<dbReference type="PANTHER" id="PTHR34935">
    <property type="entry name" value="PROTEIN TIC110, CHLOROPLASTIC"/>
    <property type="match status" value="1"/>
</dbReference>
<dbReference type="AlphaFoldDB" id="A0ABD1UYN5"/>
<name>A0ABD1UYN5_9LAMI</name>
<evidence type="ECO:0000313" key="2">
    <source>
        <dbReference type="Proteomes" id="UP001604277"/>
    </source>
</evidence>
<accession>A0ABD1UYN5</accession>
<evidence type="ECO:0000313" key="1">
    <source>
        <dbReference type="EMBL" id="KAL2530164.1"/>
    </source>
</evidence>
<organism evidence="1 2">
    <name type="scientific">Forsythia ovata</name>
    <dbReference type="NCBI Taxonomy" id="205694"/>
    <lineage>
        <taxon>Eukaryota</taxon>
        <taxon>Viridiplantae</taxon>
        <taxon>Streptophyta</taxon>
        <taxon>Embryophyta</taxon>
        <taxon>Tracheophyta</taxon>
        <taxon>Spermatophyta</taxon>
        <taxon>Magnoliopsida</taxon>
        <taxon>eudicotyledons</taxon>
        <taxon>Gunneridae</taxon>
        <taxon>Pentapetalae</taxon>
        <taxon>asterids</taxon>
        <taxon>lamiids</taxon>
        <taxon>Lamiales</taxon>
        <taxon>Oleaceae</taxon>
        <taxon>Forsythieae</taxon>
        <taxon>Forsythia</taxon>
    </lineage>
</organism>
<dbReference type="InterPro" id="IPR031610">
    <property type="entry name" value="TIC110"/>
</dbReference>
<gene>
    <name evidence="1" type="ORF">Fot_22765</name>
</gene>
<proteinExistence type="predicted"/>